<dbReference type="Pfam" id="PF12679">
    <property type="entry name" value="ABC2_membrane_2"/>
    <property type="match status" value="1"/>
</dbReference>
<proteinExistence type="predicted"/>
<dbReference type="KEGG" id="ccot:CCAX7_38740"/>
<dbReference type="RefSeq" id="WP_119324141.1">
    <property type="nucleotide sequence ID" value="NZ_AP025739.1"/>
</dbReference>
<dbReference type="GO" id="GO:0140359">
    <property type="term" value="F:ABC-type transporter activity"/>
    <property type="evidence" value="ECO:0007669"/>
    <property type="project" value="InterPro"/>
</dbReference>
<dbReference type="EMBL" id="AP025739">
    <property type="protein sequence ID" value="BDI31823.1"/>
    <property type="molecule type" value="Genomic_DNA"/>
</dbReference>
<accession>A0A402D3S5</accession>
<evidence type="ECO:0000313" key="1">
    <source>
        <dbReference type="EMBL" id="BDI31823.1"/>
    </source>
</evidence>
<sequence length="260" mass="29011">MSTIWLIATGTFGEAMRRKILNVFLFVAIALIVMAFAFTSFLPRQELVLIKSLGLGVIGLAGVFISVILGINLIPNEIERRTIYTILSKPVQRYEFLLGKFLGGLMTVLSNIALMGIAFLLLITIKEHHFNVDVLKGIMMIFFQLVIVGALALFFSVFLSPFVNFFLTFAVYLLGSLSSVTESLASDPDHKKNPLVVAFFKLVHVVVPNFGNYNIQNPIIHPDVHIANEALYITQNILYAVVYTGILLMIAVLIFDRREV</sequence>
<dbReference type="GO" id="GO:0005886">
    <property type="term" value="C:plasma membrane"/>
    <property type="evidence" value="ECO:0007669"/>
    <property type="project" value="UniProtKB-SubCell"/>
</dbReference>
<dbReference type="PANTHER" id="PTHR43471:SF10">
    <property type="entry name" value="SLL1107 PROTEIN"/>
    <property type="match status" value="1"/>
</dbReference>
<dbReference type="PANTHER" id="PTHR43471">
    <property type="entry name" value="ABC TRANSPORTER PERMEASE"/>
    <property type="match status" value="1"/>
</dbReference>
<dbReference type="OrthoDB" id="9810558at2"/>
<protein>
    <submittedName>
        <fullName evidence="1">Uncharacterized protein</fullName>
    </submittedName>
</protein>
<reference evidence="1 2" key="1">
    <citation type="journal article" date="2019" name="Int. J. Syst. Evol. Microbiol.">
        <title>Capsulimonas corticalis gen. nov., sp. nov., an aerobic capsulated bacterium, of a novel bacterial order, Capsulimonadales ord. nov., of the class Armatimonadia of the phylum Armatimonadetes.</title>
        <authorList>
            <person name="Li J."/>
            <person name="Kudo C."/>
            <person name="Tonouchi A."/>
        </authorList>
    </citation>
    <scope>NUCLEOTIDE SEQUENCE [LARGE SCALE GENOMIC DNA]</scope>
    <source>
        <strain evidence="1 2">AX-7</strain>
    </source>
</reference>
<organism evidence="1 2">
    <name type="scientific">Capsulimonas corticalis</name>
    <dbReference type="NCBI Taxonomy" id="2219043"/>
    <lineage>
        <taxon>Bacteria</taxon>
        <taxon>Bacillati</taxon>
        <taxon>Armatimonadota</taxon>
        <taxon>Armatimonadia</taxon>
        <taxon>Capsulimonadales</taxon>
        <taxon>Capsulimonadaceae</taxon>
        <taxon>Capsulimonas</taxon>
    </lineage>
</organism>
<gene>
    <name evidence="1" type="ORF">CCAX7_38740</name>
</gene>
<dbReference type="AlphaFoldDB" id="A0A402D3S5"/>
<dbReference type="Proteomes" id="UP000287394">
    <property type="component" value="Chromosome"/>
</dbReference>
<keyword evidence="2" id="KW-1185">Reference proteome</keyword>
<evidence type="ECO:0000313" key="2">
    <source>
        <dbReference type="Proteomes" id="UP000287394"/>
    </source>
</evidence>
<name>A0A402D3S5_9BACT</name>